<dbReference type="RefSeq" id="XP_048138618.1">
    <property type="nucleotide sequence ID" value="XM_048282661.1"/>
</dbReference>
<reference evidence="2" key="1">
    <citation type="submission" date="2025-08" db="UniProtKB">
        <authorList>
            <consortium name="RefSeq"/>
        </authorList>
    </citation>
    <scope>IDENTIFICATION</scope>
    <source>
        <tissue evidence="2">Leaf</tissue>
    </source>
</reference>
<evidence type="ECO:0000313" key="1">
    <source>
        <dbReference type="Proteomes" id="UP000827889"/>
    </source>
</evidence>
<proteinExistence type="predicted"/>
<gene>
    <name evidence="2" type="primary">LOC115752054</name>
</gene>
<accession>A0ABM3HPV1</accession>
<keyword evidence="1" id="KW-1185">Reference proteome</keyword>
<protein>
    <submittedName>
        <fullName evidence="2">Uncharacterized protein LOC115752054</fullName>
    </submittedName>
</protein>
<organism evidence="1 2">
    <name type="scientific">Rhodamnia argentea</name>
    <dbReference type="NCBI Taxonomy" id="178133"/>
    <lineage>
        <taxon>Eukaryota</taxon>
        <taxon>Viridiplantae</taxon>
        <taxon>Streptophyta</taxon>
        <taxon>Embryophyta</taxon>
        <taxon>Tracheophyta</taxon>
        <taxon>Spermatophyta</taxon>
        <taxon>Magnoliopsida</taxon>
        <taxon>eudicotyledons</taxon>
        <taxon>Gunneridae</taxon>
        <taxon>Pentapetalae</taxon>
        <taxon>rosids</taxon>
        <taxon>malvids</taxon>
        <taxon>Myrtales</taxon>
        <taxon>Myrtaceae</taxon>
        <taxon>Myrtoideae</taxon>
        <taxon>Myrteae</taxon>
        <taxon>Australasian group</taxon>
        <taxon>Rhodamnia</taxon>
    </lineage>
</organism>
<sequence>MGSMWVLDQKLDQPMNEEAGVKLMYQDNMSMEVEGLEEITLDTELGFSSNEGGKEPSPTMGASATNKIWIVLMRILSSVIKAYGVEVELLYEVLEYPETEFGTCDKVDSRFRGIDGRF</sequence>
<evidence type="ECO:0000313" key="2">
    <source>
        <dbReference type="RefSeq" id="XP_048138618.1"/>
    </source>
</evidence>
<dbReference type="Proteomes" id="UP000827889">
    <property type="component" value="Chromosome 7"/>
</dbReference>
<name>A0ABM3HPV1_9MYRT</name>
<dbReference type="GeneID" id="115752054"/>